<keyword evidence="3" id="KW-1185">Reference proteome</keyword>
<dbReference type="InterPro" id="IPR003346">
    <property type="entry name" value="Transposase_20"/>
</dbReference>
<organism evidence="2 3">
    <name type="scientific">Acidocella aromatica</name>
    <dbReference type="NCBI Taxonomy" id="1303579"/>
    <lineage>
        <taxon>Bacteria</taxon>
        <taxon>Pseudomonadati</taxon>
        <taxon>Pseudomonadota</taxon>
        <taxon>Alphaproteobacteria</taxon>
        <taxon>Acetobacterales</taxon>
        <taxon>Acidocellaceae</taxon>
        <taxon>Acidocella</taxon>
    </lineage>
</organism>
<dbReference type="RefSeq" id="WP_221246699.1">
    <property type="nucleotide sequence ID" value="NZ_JACHFJ010000006.1"/>
</dbReference>
<dbReference type="GO" id="GO:0003677">
    <property type="term" value="F:DNA binding"/>
    <property type="evidence" value="ECO:0007669"/>
    <property type="project" value="InterPro"/>
</dbReference>
<evidence type="ECO:0000259" key="1">
    <source>
        <dbReference type="Pfam" id="PF02371"/>
    </source>
</evidence>
<feature type="domain" description="Transposase IS116/IS110/IS902 C-terminal" evidence="1">
    <location>
        <begin position="20"/>
        <end position="75"/>
    </location>
</feature>
<evidence type="ECO:0000313" key="2">
    <source>
        <dbReference type="EMBL" id="MBB5373436.1"/>
    </source>
</evidence>
<dbReference type="AlphaFoldDB" id="A0A840VCK2"/>
<gene>
    <name evidence="2" type="ORF">HNP71_001696</name>
</gene>
<reference evidence="2 3" key="1">
    <citation type="submission" date="2020-08" db="EMBL/GenBank/DDBJ databases">
        <title>Genomic Encyclopedia of Type Strains, Phase IV (KMG-IV): sequencing the most valuable type-strain genomes for metagenomic binning, comparative biology and taxonomic classification.</title>
        <authorList>
            <person name="Goeker M."/>
        </authorList>
    </citation>
    <scope>NUCLEOTIDE SEQUENCE [LARGE SCALE GENOMIC DNA]</scope>
    <source>
        <strain evidence="2 3">DSM 27026</strain>
    </source>
</reference>
<dbReference type="EMBL" id="JACHFJ010000006">
    <property type="protein sequence ID" value="MBB5373436.1"/>
    <property type="molecule type" value="Genomic_DNA"/>
</dbReference>
<dbReference type="Proteomes" id="UP000553706">
    <property type="component" value="Unassembled WGS sequence"/>
</dbReference>
<proteinExistence type="predicted"/>
<accession>A0A840VCK2</accession>
<sequence>MVKLDREIAKRAKEEDIPARLMTIPGVDAITATAIAALASPIEAFRKGRDFTAWLGPTPVQRSTGGKQKLGATSKPFASGPRLDLQAVLGALLCKPVHSSSRLFVILLSACNRRGEVMSMILMFRHGRNAILGRRAHEWLGSQPVSLYIPTMGIVLRLDRDA</sequence>
<protein>
    <recommendedName>
        <fullName evidence="1">Transposase IS116/IS110/IS902 C-terminal domain-containing protein</fullName>
    </recommendedName>
</protein>
<name>A0A840VCK2_9PROT</name>
<dbReference type="GO" id="GO:0006313">
    <property type="term" value="P:DNA transposition"/>
    <property type="evidence" value="ECO:0007669"/>
    <property type="project" value="InterPro"/>
</dbReference>
<evidence type="ECO:0000313" key="3">
    <source>
        <dbReference type="Proteomes" id="UP000553706"/>
    </source>
</evidence>
<comment type="caution">
    <text evidence="2">The sequence shown here is derived from an EMBL/GenBank/DDBJ whole genome shotgun (WGS) entry which is preliminary data.</text>
</comment>
<dbReference type="GO" id="GO:0004803">
    <property type="term" value="F:transposase activity"/>
    <property type="evidence" value="ECO:0007669"/>
    <property type="project" value="InterPro"/>
</dbReference>
<dbReference type="Pfam" id="PF02371">
    <property type="entry name" value="Transposase_20"/>
    <property type="match status" value="1"/>
</dbReference>